<name>A0ABX0V869_9HYPH</name>
<comment type="caution">
    <text evidence="1">The sequence shown here is derived from an EMBL/GenBank/DDBJ whole genome shotgun (WGS) entry which is preliminary data.</text>
</comment>
<dbReference type="RefSeq" id="WP_166955879.1">
    <property type="nucleotide sequence ID" value="NZ_JAASQI010000011.1"/>
</dbReference>
<gene>
    <name evidence="1" type="ORF">FHS82_003826</name>
</gene>
<proteinExistence type="predicted"/>
<evidence type="ECO:0000313" key="1">
    <source>
        <dbReference type="EMBL" id="NIJ59965.1"/>
    </source>
</evidence>
<keyword evidence="2" id="KW-1185">Reference proteome</keyword>
<reference evidence="1 2" key="1">
    <citation type="submission" date="2020-03" db="EMBL/GenBank/DDBJ databases">
        <title>Genomic Encyclopedia of Type Strains, Phase IV (KMG-IV): sequencing the most valuable type-strain genomes for metagenomic binning, comparative biology and taxonomic classification.</title>
        <authorList>
            <person name="Goeker M."/>
        </authorList>
    </citation>
    <scope>NUCLEOTIDE SEQUENCE [LARGE SCALE GENOMIC DNA]</scope>
    <source>
        <strain evidence="1 2">DSM 103870</strain>
    </source>
</reference>
<accession>A0ABX0V869</accession>
<dbReference type="EMBL" id="JAASQI010000011">
    <property type="protein sequence ID" value="NIJ59965.1"/>
    <property type="molecule type" value="Genomic_DNA"/>
</dbReference>
<dbReference type="Proteomes" id="UP001429580">
    <property type="component" value="Unassembled WGS sequence"/>
</dbReference>
<sequence length="110" mass="12455">MPLLTIHVDQTIETERKERLAETLPSVRDLLCREFNVDASFCQLAVIEVRGLADQARIAVEIRLLPKPERTRDLIISACEKLRGILLEATGERAAIRAFTLDPDAYIVLR</sequence>
<protein>
    <submittedName>
        <fullName evidence="1">Uncharacterized protein</fullName>
    </submittedName>
</protein>
<evidence type="ECO:0000313" key="2">
    <source>
        <dbReference type="Proteomes" id="UP001429580"/>
    </source>
</evidence>
<organism evidence="1 2">
    <name type="scientific">Pseudochelatococcus lubricantis</name>
    <dbReference type="NCBI Taxonomy" id="1538102"/>
    <lineage>
        <taxon>Bacteria</taxon>
        <taxon>Pseudomonadati</taxon>
        <taxon>Pseudomonadota</taxon>
        <taxon>Alphaproteobacteria</taxon>
        <taxon>Hyphomicrobiales</taxon>
        <taxon>Chelatococcaceae</taxon>
        <taxon>Pseudochelatococcus</taxon>
    </lineage>
</organism>